<dbReference type="EMBL" id="WNKW01000001">
    <property type="protein sequence ID" value="MTW32522.1"/>
    <property type="molecule type" value="Genomic_DNA"/>
</dbReference>
<protein>
    <recommendedName>
        <fullName evidence="1">Chalcone isomerase domain-containing protein</fullName>
    </recommendedName>
</protein>
<evidence type="ECO:0000313" key="3">
    <source>
        <dbReference type="Proteomes" id="UP000735592"/>
    </source>
</evidence>
<sequence>MLCASLISAPLHAAPAAGHWRDELPAAIRLGGGELRWFGFRIYHATLWAEQQPFQPQRPFALQLQYHRNISRERLVDTSLDEIRRLSRKLPDGATLNRWRNTLLQAFTDVAAGDELIGVYRPGQGMRLYDQRQLLAEIDDAALAQAFFAIWLDERSHDQGLRQQLLGSAP</sequence>
<reference evidence="2 3" key="1">
    <citation type="submission" date="2019-11" db="EMBL/GenBank/DDBJ databases">
        <title>Type strains purchased from KCTC, JCM and DSMZ.</title>
        <authorList>
            <person name="Lu H."/>
        </authorList>
    </citation>
    <scope>NUCLEOTIDE SEQUENCE [LARGE SCALE GENOMIC DNA]</scope>
    <source>
        <strain evidence="2 3">DSM 103461</strain>
    </source>
</reference>
<evidence type="ECO:0000313" key="2">
    <source>
        <dbReference type="EMBL" id="MTW32522.1"/>
    </source>
</evidence>
<gene>
    <name evidence="2" type="ORF">GM655_06750</name>
</gene>
<evidence type="ECO:0000259" key="1">
    <source>
        <dbReference type="Pfam" id="PF16036"/>
    </source>
</evidence>
<comment type="caution">
    <text evidence="2">The sequence shown here is derived from an EMBL/GenBank/DDBJ whole genome shotgun (WGS) entry which is preliminary data.</text>
</comment>
<accession>A0ABW9SK35</accession>
<dbReference type="Pfam" id="PF16036">
    <property type="entry name" value="Chalcone_3"/>
    <property type="match status" value="1"/>
</dbReference>
<name>A0ABW9SK35_9BURK</name>
<feature type="domain" description="Chalcone isomerase" evidence="1">
    <location>
        <begin position="38"/>
        <end position="167"/>
    </location>
</feature>
<dbReference type="InterPro" id="IPR016087">
    <property type="entry name" value="Chalcone_isomerase"/>
</dbReference>
<dbReference type="Proteomes" id="UP000735592">
    <property type="component" value="Unassembled WGS sequence"/>
</dbReference>
<proteinExistence type="predicted"/>
<organism evidence="2 3">
    <name type="scientific">Pseudoduganella danionis</name>
    <dbReference type="NCBI Taxonomy" id="1890295"/>
    <lineage>
        <taxon>Bacteria</taxon>
        <taxon>Pseudomonadati</taxon>
        <taxon>Pseudomonadota</taxon>
        <taxon>Betaproteobacteria</taxon>
        <taxon>Burkholderiales</taxon>
        <taxon>Oxalobacteraceae</taxon>
        <taxon>Telluria group</taxon>
        <taxon>Pseudoduganella</taxon>
    </lineage>
</organism>
<keyword evidence="3" id="KW-1185">Reference proteome</keyword>